<dbReference type="RefSeq" id="WP_344772510.1">
    <property type="nucleotide sequence ID" value="NZ_BAABAH010000002.1"/>
</dbReference>
<dbReference type="InterPro" id="IPR050157">
    <property type="entry name" value="PSI_iron-sulfur_center"/>
</dbReference>
<evidence type="ECO:0000313" key="7">
    <source>
        <dbReference type="EMBL" id="GAA3807355.1"/>
    </source>
</evidence>
<evidence type="ECO:0000313" key="8">
    <source>
        <dbReference type="Proteomes" id="UP001501821"/>
    </source>
</evidence>
<keyword evidence="4" id="KW-0411">Iron-sulfur</keyword>
<evidence type="ECO:0000256" key="2">
    <source>
        <dbReference type="ARBA" id="ARBA00022723"/>
    </source>
</evidence>
<keyword evidence="3" id="KW-0408">Iron</keyword>
<organism evidence="7 8">
    <name type="scientific">Nocardioides panacisoli</name>
    <dbReference type="NCBI Taxonomy" id="627624"/>
    <lineage>
        <taxon>Bacteria</taxon>
        <taxon>Bacillati</taxon>
        <taxon>Actinomycetota</taxon>
        <taxon>Actinomycetes</taxon>
        <taxon>Propionibacteriales</taxon>
        <taxon>Nocardioidaceae</taxon>
        <taxon>Nocardioides</taxon>
    </lineage>
</organism>
<dbReference type="EMBL" id="BAABAH010000002">
    <property type="protein sequence ID" value="GAA3807355.1"/>
    <property type="molecule type" value="Genomic_DNA"/>
</dbReference>
<reference evidence="8" key="1">
    <citation type="journal article" date="2019" name="Int. J. Syst. Evol. Microbiol.">
        <title>The Global Catalogue of Microorganisms (GCM) 10K type strain sequencing project: providing services to taxonomists for standard genome sequencing and annotation.</title>
        <authorList>
            <consortium name="The Broad Institute Genomics Platform"/>
            <consortium name="The Broad Institute Genome Sequencing Center for Infectious Disease"/>
            <person name="Wu L."/>
            <person name="Ma J."/>
        </authorList>
    </citation>
    <scope>NUCLEOTIDE SEQUENCE [LARGE SCALE GENOMIC DNA]</scope>
    <source>
        <strain evidence="8">JCM 16953</strain>
    </source>
</reference>
<evidence type="ECO:0000256" key="4">
    <source>
        <dbReference type="ARBA" id="ARBA00023014"/>
    </source>
</evidence>
<feature type="domain" description="4Fe-4S ferredoxin-type" evidence="6">
    <location>
        <begin position="32"/>
        <end position="62"/>
    </location>
</feature>
<dbReference type="PANTHER" id="PTHR24960:SF71">
    <property type="entry name" value="BSR3197 PROTEIN"/>
    <property type="match status" value="1"/>
</dbReference>
<protein>
    <submittedName>
        <fullName evidence="7">4Fe-4S dicluster domain-containing protein</fullName>
    </submittedName>
</protein>
<proteinExistence type="predicted"/>
<sequence length="97" mass="10358">MTSPTAPTPPSRKAGCSDGSTPIPLVDYRAQVPVSVDQSLCIEGCNLCVQVCPLDALAIDPETNKAYMHVDECWYCGPCADRCPTGAVTVNIPYLVR</sequence>
<name>A0ABP7I1F6_9ACTN</name>
<dbReference type="Proteomes" id="UP001501821">
    <property type="component" value="Unassembled WGS sequence"/>
</dbReference>
<evidence type="ECO:0000256" key="5">
    <source>
        <dbReference type="SAM" id="MobiDB-lite"/>
    </source>
</evidence>
<feature type="domain" description="4Fe-4S ferredoxin-type" evidence="6">
    <location>
        <begin position="64"/>
        <end position="93"/>
    </location>
</feature>
<evidence type="ECO:0000256" key="1">
    <source>
        <dbReference type="ARBA" id="ARBA00022485"/>
    </source>
</evidence>
<dbReference type="PROSITE" id="PS00198">
    <property type="entry name" value="4FE4S_FER_1"/>
    <property type="match status" value="1"/>
</dbReference>
<accession>A0ABP7I1F6</accession>
<keyword evidence="8" id="KW-1185">Reference proteome</keyword>
<dbReference type="Gene3D" id="3.30.70.20">
    <property type="match status" value="1"/>
</dbReference>
<dbReference type="PANTHER" id="PTHR24960">
    <property type="entry name" value="PHOTOSYSTEM I IRON-SULFUR CENTER-RELATED"/>
    <property type="match status" value="1"/>
</dbReference>
<feature type="region of interest" description="Disordered" evidence="5">
    <location>
        <begin position="1"/>
        <end position="20"/>
    </location>
</feature>
<dbReference type="PROSITE" id="PS51379">
    <property type="entry name" value="4FE4S_FER_2"/>
    <property type="match status" value="2"/>
</dbReference>
<keyword evidence="1" id="KW-0004">4Fe-4S</keyword>
<dbReference type="Pfam" id="PF12838">
    <property type="entry name" value="Fer4_7"/>
    <property type="match status" value="1"/>
</dbReference>
<comment type="caution">
    <text evidence="7">The sequence shown here is derived from an EMBL/GenBank/DDBJ whole genome shotgun (WGS) entry which is preliminary data.</text>
</comment>
<keyword evidence="2" id="KW-0479">Metal-binding</keyword>
<dbReference type="SUPFAM" id="SSF54862">
    <property type="entry name" value="4Fe-4S ferredoxins"/>
    <property type="match status" value="1"/>
</dbReference>
<gene>
    <name evidence="7" type="ORF">GCM10022242_07910</name>
</gene>
<feature type="compositionally biased region" description="Pro residues" evidence="5">
    <location>
        <begin position="1"/>
        <end position="10"/>
    </location>
</feature>
<dbReference type="InterPro" id="IPR017896">
    <property type="entry name" value="4Fe4S_Fe-S-bd"/>
</dbReference>
<evidence type="ECO:0000256" key="3">
    <source>
        <dbReference type="ARBA" id="ARBA00023004"/>
    </source>
</evidence>
<evidence type="ECO:0000259" key="6">
    <source>
        <dbReference type="PROSITE" id="PS51379"/>
    </source>
</evidence>
<dbReference type="InterPro" id="IPR017900">
    <property type="entry name" value="4Fe4S_Fe_S_CS"/>
</dbReference>